<name>G5GCU2_9BACT</name>
<dbReference type="Proteomes" id="UP000015993">
    <property type="component" value="Unassembled WGS sequence"/>
</dbReference>
<accession>G5GCU2</accession>
<dbReference type="PANTHER" id="PTHR30576">
    <property type="entry name" value="COLANIC BIOSYNTHESIS UDP-GLUCOSE LIPID CARRIER TRANSFERASE"/>
    <property type="match status" value="1"/>
</dbReference>
<proteinExistence type="inferred from homology"/>
<protein>
    <recommendedName>
        <fullName evidence="3">Bacterial sugar transferase domain-containing protein</fullName>
    </recommendedName>
</protein>
<reference evidence="4 5" key="1">
    <citation type="submission" date="2011-08" db="EMBL/GenBank/DDBJ databases">
        <title>The Genome Sequence of Prevotella sp. oral taxon 302 str. F0323.</title>
        <authorList>
            <consortium name="The Broad Institute Genome Sequencing Platform"/>
            <person name="Earl A."/>
            <person name="Ward D."/>
            <person name="Feldgarden M."/>
            <person name="Gevers D."/>
            <person name="Izard J."/>
            <person name="Blanton J.M."/>
            <person name="Baranova O.V."/>
            <person name="Tanner A.C."/>
            <person name="Dewhirst F.E."/>
            <person name="Young S.K."/>
            <person name="Zeng Q."/>
            <person name="Gargeya S."/>
            <person name="Fitzgerald M."/>
            <person name="Haas B."/>
            <person name="Abouelleil A."/>
            <person name="Alvarado L."/>
            <person name="Arachchi H.M."/>
            <person name="Berlin A."/>
            <person name="Brown A."/>
            <person name="Chapman S.B."/>
            <person name="Chen Z."/>
            <person name="Dunbar C."/>
            <person name="Freedman E."/>
            <person name="Gearin G."/>
            <person name="Gellesch M."/>
            <person name="Goldberg J."/>
            <person name="Griggs A."/>
            <person name="Gujja S."/>
            <person name="Heiman D."/>
            <person name="Howarth C."/>
            <person name="Larson L."/>
            <person name="Lui A."/>
            <person name="MacDonald P.J.P."/>
            <person name="Montmayeur A."/>
            <person name="Murphy C."/>
            <person name="Neiman D."/>
            <person name="Pearson M."/>
            <person name="Priest M."/>
            <person name="Roberts A."/>
            <person name="Saif S."/>
            <person name="Shea T."/>
            <person name="Shenoy N."/>
            <person name="Sisk P."/>
            <person name="Stolte C."/>
            <person name="Sykes S."/>
            <person name="Wortman J."/>
            <person name="Nusbaum C."/>
            <person name="Birren B."/>
        </authorList>
    </citation>
    <scope>NUCLEOTIDE SEQUENCE [LARGE SCALE GENOMIC DNA]</scope>
    <source>
        <strain evidence="4 5">F0323</strain>
    </source>
</reference>
<organism evidence="4 5">
    <name type="scientific">Alloprevotella rava F0323</name>
    <dbReference type="NCBI Taxonomy" id="679199"/>
    <lineage>
        <taxon>Bacteria</taxon>
        <taxon>Pseudomonadati</taxon>
        <taxon>Bacteroidota</taxon>
        <taxon>Bacteroidia</taxon>
        <taxon>Bacteroidales</taxon>
        <taxon>Prevotellaceae</taxon>
        <taxon>Alloprevotella</taxon>
    </lineage>
</organism>
<dbReference type="PANTHER" id="PTHR30576:SF0">
    <property type="entry name" value="UNDECAPRENYL-PHOSPHATE N-ACETYLGALACTOSAMINYL 1-PHOSPHATE TRANSFERASE-RELATED"/>
    <property type="match status" value="1"/>
</dbReference>
<keyword evidence="2" id="KW-1133">Transmembrane helix</keyword>
<dbReference type="OrthoDB" id="9808602at2"/>
<keyword evidence="5" id="KW-1185">Reference proteome</keyword>
<evidence type="ECO:0000256" key="2">
    <source>
        <dbReference type="SAM" id="Phobius"/>
    </source>
</evidence>
<keyword evidence="2" id="KW-0472">Membrane</keyword>
<evidence type="ECO:0000259" key="3">
    <source>
        <dbReference type="Pfam" id="PF02397"/>
    </source>
</evidence>
<dbReference type="STRING" id="679199.HMPREF9332_01393"/>
<sequence>MSSVAERGFDLIASLFCLIVFSPLMLFCYIAVKREDGGPAIYRQERIGKGGQPFFIYKFRSMKINAEEGTPQLCIKEDENRLTRIGRFLRDHHLDELPQLWNVFIGDMAFVGPRPERKYFIDQIMAVDPRYKYLYQVRPGVTSYATLHNGYATTLEEMLTRLESDLYHLQHQSLLFNLKILFKTFISIISGKKF</sequence>
<evidence type="ECO:0000313" key="5">
    <source>
        <dbReference type="Proteomes" id="UP000015993"/>
    </source>
</evidence>
<evidence type="ECO:0000313" key="4">
    <source>
        <dbReference type="EMBL" id="EHG22588.1"/>
    </source>
</evidence>
<dbReference type="PATRIC" id="fig|679199.3.peg.1548"/>
<dbReference type="GO" id="GO:0016780">
    <property type="term" value="F:phosphotransferase activity, for other substituted phosphate groups"/>
    <property type="evidence" value="ECO:0007669"/>
    <property type="project" value="TreeGrafter"/>
</dbReference>
<dbReference type="Pfam" id="PF02397">
    <property type="entry name" value="Bac_transf"/>
    <property type="match status" value="1"/>
</dbReference>
<dbReference type="EMBL" id="ACZK01000023">
    <property type="protein sequence ID" value="EHG22588.1"/>
    <property type="molecule type" value="Genomic_DNA"/>
</dbReference>
<feature type="transmembrane region" description="Helical" evidence="2">
    <location>
        <begin position="12"/>
        <end position="32"/>
    </location>
</feature>
<feature type="domain" description="Bacterial sugar transferase" evidence="3">
    <location>
        <begin position="7"/>
        <end position="189"/>
    </location>
</feature>
<evidence type="ECO:0000256" key="1">
    <source>
        <dbReference type="ARBA" id="ARBA00006464"/>
    </source>
</evidence>
<gene>
    <name evidence="4" type="ORF">HMPREF9332_01393</name>
</gene>
<dbReference type="HOGENOM" id="CLU_024920_1_2_10"/>
<comment type="similarity">
    <text evidence="1">Belongs to the bacterial sugar transferase family.</text>
</comment>
<dbReference type="AlphaFoldDB" id="G5GCU2"/>
<keyword evidence="2" id="KW-0812">Transmembrane</keyword>
<dbReference type="RefSeq" id="WP_009347871.1">
    <property type="nucleotide sequence ID" value="NZ_JH376831.1"/>
</dbReference>
<comment type="caution">
    <text evidence="4">The sequence shown here is derived from an EMBL/GenBank/DDBJ whole genome shotgun (WGS) entry which is preliminary data.</text>
</comment>
<dbReference type="InterPro" id="IPR003362">
    <property type="entry name" value="Bact_transf"/>
</dbReference>
<dbReference type="eggNOG" id="COG2148">
    <property type="taxonomic scope" value="Bacteria"/>
</dbReference>